<sequence length="201" mass="21953">MPEPQMTPRSFLFLLGSARTGGNTEALARAAAEQLPPGTGQRWLHLASHDLPEYADARHAPGGPQAQPTTGDEALLLEATLGASDLVIASPLYWYSLSSAAKRYLDHWSKWLRTPDPGFRAAMAGRTLWGVTAMAHAEEEVARPLELTLQHTAAYMGMRFGGVLLGNASRPGQVLADERAMARAKTFFARQPEPARFPYER</sequence>
<dbReference type="InterPro" id="IPR005025">
    <property type="entry name" value="FMN_Rdtase-like_dom"/>
</dbReference>
<evidence type="ECO:0000256" key="1">
    <source>
        <dbReference type="ARBA" id="ARBA00022630"/>
    </source>
</evidence>
<evidence type="ECO:0000256" key="2">
    <source>
        <dbReference type="ARBA" id="ARBA00022643"/>
    </source>
</evidence>
<dbReference type="GO" id="GO:0016491">
    <property type="term" value="F:oxidoreductase activity"/>
    <property type="evidence" value="ECO:0007669"/>
    <property type="project" value="InterPro"/>
</dbReference>
<comment type="caution">
    <text evidence="4">The sequence shown here is derived from an EMBL/GenBank/DDBJ whole genome shotgun (WGS) entry which is preliminary data.</text>
</comment>
<proteinExistence type="predicted"/>
<evidence type="ECO:0000313" key="5">
    <source>
        <dbReference type="Proteomes" id="UP001165143"/>
    </source>
</evidence>
<dbReference type="Gene3D" id="3.40.50.360">
    <property type="match status" value="1"/>
</dbReference>
<feature type="domain" description="NADPH-dependent FMN reductase-like" evidence="3">
    <location>
        <begin position="12"/>
        <end position="153"/>
    </location>
</feature>
<dbReference type="Proteomes" id="UP001165143">
    <property type="component" value="Unassembled WGS sequence"/>
</dbReference>
<keyword evidence="2" id="KW-0288">FMN</keyword>
<organism evidence="4 5">
    <name type="scientific">Kitasatospora phosalacinea</name>
    <dbReference type="NCBI Taxonomy" id="2065"/>
    <lineage>
        <taxon>Bacteria</taxon>
        <taxon>Bacillati</taxon>
        <taxon>Actinomycetota</taxon>
        <taxon>Actinomycetes</taxon>
        <taxon>Kitasatosporales</taxon>
        <taxon>Streptomycetaceae</taxon>
        <taxon>Kitasatospora</taxon>
    </lineage>
</organism>
<gene>
    <name evidence="4" type="ORF">Kpho01_66490</name>
</gene>
<dbReference type="Pfam" id="PF03358">
    <property type="entry name" value="FMN_red"/>
    <property type="match status" value="1"/>
</dbReference>
<protein>
    <submittedName>
        <fullName evidence="4">Flavodoxin</fullName>
    </submittedName>
</protein>
<keyword evidence="1" id="KW-0285">Flavoprotein</keyword>
<evidence type="ECO:0000313" key="4">
    <source>
        <dbReference type="EMBL" id="GLW58638.1"/>
    </source>
</evidence>
<dbReference type="PANTHER" id="PTHR43278">
    <property type="entry name" value="NAD(P)H-DEPENDENT FMN-CONTAINING OXIDOREDUCTASE YWQN-RELATED"/>
    <property type="match status" value="1"/>
</dbReference>
<reference evidence="4" key="1">
    <citation type="submission" date="2023-02" db="EMBL/GenBank/DDBJ databases">
        <title>Kitasatospora phosalacinea NBRC 14362.</title>
        <authorList>
            <person name="Ichikawa N."/>
            <person name="Sato H."/>
            <person name="Tonouchi N."/>
        </authorList>
    </citation>
    <scope>NUCLEOTIDE SEQUENCE</scope>
    <source>
        <strain evidence="4">NBRC 14362</strain>
    </source>
</reference>
<dbReference type="PANTHER" id="PTHR43278:SF4">
    <property type="entry name" value="NAD(P)H-DEPENDENT FMN-CONTAINING OXIDOREDUCTASE YWQN-RELATED"/>
    <property type="match status" value="1"/>
</dbReference>
<dbReference type="InterPro" id="IPR029039">
    <property type="entry name" value="Flavoprotein-like_sf"/>
</dbReference>
<dbReference type="EMBL" id="BSRX01000056">
    <property type="protein sequence ID" value="GLW58638.1"/>
    <property type="molecule type" value="Genomic_DNA"/>
</dbReference>
<dbReference type="SUPFAM" id="SSF52218">
    <property type="entry name" value="Flavoproteins"/>
    <property type="match status" value="1"/>
</dbReference>
<name>A0A9W6PPP1_9ACTN</name>
<accession>A0A9W6PPP1</accession>
<dbReference type="AlphaFoldDB" id="A0A9W6PPP1"/>
<evidence type="ECO:0000259" key="3">
    <source>
        <dbReference type="Pfam" id="PF03358"/>
    </source>
</evidence>
<dbReference type="InterPro" id="IPR051796">
    <property type="entry name" value="ISF_SsuE-like"/>
</dbReference>